<dbReference type="CDD" id="cd09272">
    <property type="entry name" value="RNase_HI_RT_Ty1"/>
    <property type="match status" value="1"/>
</dbReference>
<sequence length="108" mass="12495">MAAVESEFVWMIGLLKDLGIEHSQLALLDYRDSQAAIHMAANPVYHERTKHIELDCHLVREKIQDKVVKTFHVSTKYELAELLTKPLGHQQYNNLLYEMGVNNIYAPF</sequence>
<reference evidence="1" key="2">
    <citation type="submission" date="2021-01" db="UniProtKB">
        <authorList>
            <consortium name="EnsemblPlants"/>
        </authorList>
    </citation>
    <scope>IDENTIFICATION</scope>
</reference>
<protein>
    <recommendedName>
        <fullName evidence="3">Copia protein</fullName>
    </recommendedName>
</protein>
<dbReference type="EnsemblPlants" id="QL07p007641:mrna">
    <property type="protein sequence ID" value="QL07p007641:mrna:CDS:1"/>
    <property type="gene ID" value="QL07p007641"/>
</dbReference>
<dbReference type="PANTHER" id="PTHR11439">
    <property type="entry name" value="GAG-POL-RELATED RETROTRANSPOSON"/>
    <property type="match status" value="1"/>
</dbReference>
<dbReference type="AlphaFoldDB" id="A0A7N2M1E4"/>
<dbReference type="EMBL" id="LRBV02000007">
    <property type="status" value="NOT_ANNOTATED_CDS"/>
    <property type="molecule type" value="Genomic_DNA"/>
</dbReference>
<accession>A0A7N2M1E4</accession>
<dbReference type="Proteomes" id="UP000594261">
    <property type="component" value="Chromosome 7"/>
</dbReference>
<organism evidence="1 2">
    <name type="scientific">Quercus lobata</name>
    <name type="common">Valley oak</name>
    <dbReference type="NCBI Taxonomy" id="97700"/>
    <lineage>
        <taxon>Eukaryota</taxon>
        <taxon>Viridiplantae</taxon>
        <taxon>Streptophyta</taxon>
        <taxon>Embryophyta</taxon>
        <taxon>Tracheophyta</taxon>
        <taxon>Spermatophyta</taxon>
        <taxon>Magnoliopsida</taxon>
        <taxon>eudicotyledons</taxon>
        <taxon>Gunneridae</taxon>
        <taxon>Pentapetalae</taxon>
        <taxon>rosids</taxon>
        <taxon>fabids</taxon>
        <taxon>Fagales</taxon>
        <taxon>Fagaceae</taxon>
        <taxon>Quercus</taxon>
    </lineage>
</organism>
<proteinExistence type="predicted"/>
<dbReference type="Gramene" id="QL07p007641:mrna">
    <property type="protein sequence ID" value="QL07p007641:mrna:CDS:1"/>
    <property type="gene ID" value="QL07p007641"/>
</dbReference>
<name>A0A7N2M1E4_QUELO</name>
<evidence type="ECO:0008006" key="3">
    <source>
        <dbReference type="Google" id="ProtNLM"/>
    </source>
</evidence>
<evidence type="ECO:0000313" key="1">
    <source>
        <dbReference type="EnsemblPlants" id="QL07p007641:mrna:CDS:1"/>
    </source>
</evidence>
<dbReference type="PANTHER" id="PTHR11439:SF511">
    <property type="match status" value="1"/>
</dbReference>
<dbReference type="OMA" id="VIDCKHA"/>
<reference evidence="1 2" key="1">
    <citation type="journal article" date="2016" name="G3 (Bethesda)">
        <title>First Draft Assembly and Annotation of the Genome of a California Endemic Oak Quercus lobata Nee (Fagaceae).</title>
        <authorList>
            <person name="Sork V.L."/>
            <person name="Fitz-Gibbon S.T."/>
            <person name="Puiu D."/>
            <person name="Crepeau M."/>
            <person name="Gugger P.F."/>
            <person name="Sherman R."/>
            <person name="Stevens K."/>
            <person name="Langley C.H."/>
            <person name="Pellegrini M."/>
            <person name="Salzberg S.L."/>
        </authorList>
    </citation>
    <scope>NUCLEOTIDE SEQUENCE [LARGE SCALE GENOMIC DNA]</scope>
    <source>
        <strain evidence="1 2">cv. SW786</strain>
    </source>
</reference>
<dbReference type="InParanoid" id="A0A7N2M1E4"/>
<evidence type="ECO:0000313" key="2">
    <source>
        <dbReference type="Proteomes" id="UP000594261"/>
    </source>
</evidence>
<keyword evidence="2" id="KW-1185">Reference proteome</keyword>